<dbReference type="GO" id="GO:0009295">
    <property type="term" value="C:nucleoid"/>
    <property type="evidence" value="ECO:0007669"/>
    <property type="project" value="TreeGrafter"/>
</dbReference>
<gene>
    <name evidence="3" type="ORF">UFOPK2001_00710</name>
</gene>
<dbReference type="CDD" id="cd04496">
    <property type="entry name" value="SSB_OBF"/>
    <property type="match status" value="1"/>
</dbReference>
<sequence>MSEQISVAGLVATTPRHLVTQDGLPITSFRLASSQRRFDRSQNKWIDGETNWFTVTGFRQLAINASTSVSKGDRILVAGKLRVRDWDNGERAGTSVEIEAEAIGHDLSWGSAVYTRTVLVRETEPIDPEVTQSVANVDNSDEEFLSEPELVGAKKK</sequence>
<name>A0A6J6JBW7_9ZZZZ</name>
<dbReference type="GO" id="GO:0006260">
    <property type="term" value="P:DNA replication"/>
    <property type="evidence" value="ECO:0007669"/>
    <property type="project" value="InterPro"/>
</dbReference>
<evidence type="ECO:0000313" key="3">
    <source>
        <dbReference type="EMBL" id="CAB4633933.1"/>
    </source>
</evidence>
<protein>
    <submittedName>
        <fullName evidence="3">Unannotated protein</fullName>
    </submittedName>
</protein>
<dbReference type="Gene3D" id="2.40.50.140">
    <property type="entry name" value="Nucleic acid-binding proteins"/>
    <property type="match status" value="1"/>
</dbReference>
<dbReference type="InterPro" id="IPR012340">
    <property type="entry name" value="NA-bd_OB-fold"/>
</dbReference>
<organism evidence="3">
    <name type="scientific">freshwater metagenome</name>
    <dbReference type="NCBI Taxonomy" id="449393"/>
    <lineage>
        <taxon>unclassified sequences</taxon>
        <taxon>metagenomes</taxon>
        <taxon>ecological metagenomes</taxon>
    </lineage>
</organism>
<evidence type="ECO:0000256" key="2">
    <source>
        <dbReference type="SAM" id="MobiDB-lite"/>
    </source>
</evidence>
<reference evidence="3" key="1">
    <citation type="submission" date="2020-05" db="EMBL/GenBank/DDBJ databases">
        <authorList>
            <person name="Chiriac C."/>
            <person name="Salcher M."/>
            <person name="Ghai R."/>
            <person name="Kavagutti S V."/>
        </authorList>
    </citation>
    <scope>NUCLEOTIDE SEQUENCE</scope>
</reference>
<dbReference type="PANTHER" id="PTHR10302">
    <property type="entry name" value="SINGLE-STRANDED DNA-BINDING PROTEIN"/>
    <property type="match status" value="1"/>
</dbReference>
<dbReference type="PROSITE" id="PS50935">
    <property type="entry name" value="SSB"/>
    <property type="match status" value="1"/>
</dbReference>
<dbReference type="Pfam" id="PF00436">
    <property type="entry name" value="SSB"/>
    <property type="match status" value="1"/>
</dbReference>
<proteinExistence type="predicted"/>
<dbReference type="GO" id="GO:0003697">
    <property type="term" value="F:single-stranded DNA binding"/>
    <property type="evidence" value="ECO:0007669"/>
    <property type="project" value="InterPro"/>
</dbReference>
<dbReference type="PIRSF" id="PIRSF002070">
    <property type="entry name" value="SSB"/>
    <property type="match status" value="1"/>
</dbReference>
<evidence type="ECO:0000256" key="1">
    <source>
        <dbReference type="ARBA" id="ARBA00023125"/>
    </source>
</evidence>
<dbReference type="InterPro" id="IPR011344">
    <property type="entry name" value="ssDNA-bd"/>
</dbReference>
<dbReference type="EMBL" id="CAEZVN010000059">
    <property type="protein sequence ID" value="CAB4633933.1"/>
    <property type="molecule type" value="Genomic_DNA"/>
</dbReference>
<keyword evidence="1" id="KW-0238">DNA-binding</keyword>
<dbReference type="SUPFAM" id="SSF50249">
    <property type="entry name" value="Nucleic acid-binding proteins"/>
    <property type="match status" value="1"/>
</dbReference>
<dbReference type="PANTHER" id="PTHR10302:SF27">
    <property type="entry name" value="SINGLE-STRANDED DNA-BINDING PROTEIN"/>
    <property type="match status" value="1"/>
</dbReference>
<dbReference type="InterPro" id="IPR000424">
    <property type="entry name" value="Primosome_PriB/ssb"/>
</dbReference>
<accession>A0A6J6JBW7</accession>
<feature type="region of interest" description="Disordered" evidence="2">
    <location>
        <begin position="130"/>
        <end position="156"/>
    </location>
</feature>
<dbReference type="AlphaFoldDB" id="A0A6J6JBW7"/>